<name>A0A1C3E475_9PLAN</name>
<evidence type="ECO:0000313" key="2">
    <source>
        <dbReference type="EMBL" id="ODA28037.1"/>
    </source>
</evidence>
<keyword evidence="3" id="KW-1185">Reference proteome</keyword>
<accession>A0A1C3E475</accession>
<dbReference type="EMBL" id="LYDR01000158">
    <property type="protein sequence ID" value="ODA28037.1"/>
    <property type="molecule type" value="Genomic_DNA"/>
</dbReference>
<feature type="transmembrane region" description="Helical" evidence="1">
    <location>
        <begin position="202"/>
        <end position="222"/>
    </location>
</feature>
<dbReference type="AlphaFoldDB" id="A0A1C3E475"/>
<keyword evidence="1" id="KW-0812">Transmembrane</keyword>
<dbReference type="PANTHER" id="PTHR31303">
    <property type="entry name" value="CTP-DEPENDENT DIACYLGLYCEROL KINASE 1"/>
    <property type="match status" value="1"/>
</dbReference>
<evidence type="ECO:0000313" key="3">
    <source>
        <dbReference type="Proteomes" id="UP000094828"/>
    </source>
</evidence>
<dbReference type="InterPro" id="IPR037997">
    <property type="entry name" value="Dgk1-like"/>
</dbReference>
<dbReference type="Proteomes" id="UP000094828">
    <property type="component" value="Unassembled WGS sequence"/>
</dbReference>
<protein>
    <recommendedName>
        <fullName evidence="4">Phosphatidate cytidylyltransferase</fullName>
    </recommendedName>
</protein>
<feature type="transmembrane region" description="Helical" evidence="1">
    <location>
        <begin position="12"/>
        <end position="32"/>
    </location>
</feature>
<keyword evidence="1" id="KW-1133">Transmembrane helix</keyword>
<dbReference type="GO" id="GO:0004143">
    <property type="term" value="F:ATP-dependent diacylglycerol kinase activity"/>
    <property type="evidence" value="ECO:0007669"/>
    <property type="project" value="InterPro"/>
</dbReference>
<organism evidence="2 3">
    <name type="scientific">Planctopirus hydrillae</name>
    <dbReference type="NCBI Taxonomy" id="1841610"/>
    <lineage>
        <taxon>Bacteria</taxon>
        <taxon>Pseudomonadati</taxon>
        <taxon>Planctomycetota</taxon>
        <taxon>Planctomycetia</taxon>
        <taxon>Planctomycetales</taxon>
        <taxon>Planctomycetaceae</taxon>
        <taxon>Planctopirus</taxon>
    </lineage>
</organism>
<gene>
    <name evidence="2" type="ORF">A6X21_14335</name>
</gene>
<reference evidence="2 3" key="1">
    <citation type="submission" date="2016-05" db="EMBL/GenBank/DDBJ databases">
        <title>Genomic and physiological characterization of Planctopirus sp. isolated from fresh water lake.</title>
        <authorList>
            <person name="Subhash Y."/>
            <person name="Ramana C."/>
        </authorList>
    </citation>
    <scope>NUCLEOTIDE SEQUENCE [LARGE SCALE GENOMIC DNA]</scope>
    <source>
        <strain evidence="2 3">JC280</strain>
    </source>
</reference>
<feature type="transmembrane region" description="Helical" evidence="1">
    <location>
        <begin position="72"/>
        <end position="92"/>
    </location>
</feature>
<keyword evidence="1" id="KW-0472">Membrane</keyword>
<evidence type="ECO:0008006" key="4">
    <source>
        <dbReference type="Google" id="ProtNLM"/>
    </source>
</evidence>
<dbReference type="RefSeq" id="WP_068853151.1">
    <property type="nucleotide sequence ID" value="NZ_LYDR01000158.1"/>
</dbReference>
<feature type="transmembrane region" description="Helical" evidence="1">
    <location>
        <begin position="112"/>
        <end position="131"/>
    </location>
</feature>
<sequence length="245" mass="26877">MSHWLTGEIDSLTCGLFVALVMAGWCLTGWLHHRGWLRIGDARKMNHVAILAGGAIWFWTENPANDRMNAIVAIGLLFVILLVACRFPQHALSNILLRGYVRMEDWPNPHGHLWISWLASIVSLVAIELIFRSTEITRMSAFVLGIADALGEPIGTRFGRHRFPVSDLLSSTIRYRSWEGSFAVGFGAMSSVAFLLPVTFGLPAILTIACGMGVVIAAIEAWSPHGLDNLTIPLVTGPCMAFILL</sequence>
<dbReference type="STRING" id="1841610.A6X21_14335"/>
<evidence type="ECO:0000256" key="1">
    <source>
        <dbReference type="SAM" id="Phobius"/>
    </source>
</evidence>
<comment type="caution">
    <text evidence="2">The sequence shown here is derived from an EMBL/GenBank/DDBJ whole genome shotgun (WGS) entry which is preliminary data.</text>
</comment>
<dbReference type="OrthoDB" id="7066838at2"/>
<proteinExistence type="predicted"/>
<dbReference type="PANTHER" id="PTHR31303:SF1">
    <property type="entry name" value="CTP-DEPENDENT DIACYLGLYCEROL KINASE 1"/>
    <property type="match status" value="1"/>
</dbReference>